<keyword evidence="4" id="KW-1185">Reference proteome</keyword>
<dbReference type="EMBL" id="QEIN01000093">
    <property type="protein sequence ID" value="RCV58487.1"/>
    <property type="molecule type" value="Genomic_DNA"/>
</dbReference>
<evidence type="ECO:0008006" key="5">
    <source>
        <dbReference type="Google" id="ProtNLM"/>
    </source>
</evidence>
<feature type="signal peptide" evidence="2">
    <location>
        <begin position="1"/>
        <end position="29"/>
    </location>
</feature>
<dbReference type="InterPro" id="IPR006311">
    <property type="entry name" value="TAT_signal"/>
</dbReference>
<dbReference type="Pfam" id="PF16868">
    <property type="entry name" value="NMT1_3"/>
    <property type="match status" value="1"/>
</dbReference>
<name>A0A368T5A4_9ACTN</name>
<dbReference type="OrthoDB" id="5582316at2"/>
<dbReference type="InterPro" id="IPR011852">
    <property type="entry name" value="TRAP_TAXI"/>
</dbReference>
<evidence type="ECO:0000313" key="3">
    <source>
        <dbReference type="EMBL" id="RCV58487.1"/>
    </source>
</evidence>
<feature type="compositionally biased region" description="Low complexity" evidence="1">
    <location>
        <begin position="346"/>
        <end position="370"/>
    </location>
</feature>
<dbReference type="AlphaFoldDB" id="A0A368T5A4"/>
<evidence type="ECO:0000256" key="2">
    <source>
        <dbReference type="SAM" id="SignalP"/>
    </source>
</evidence>
<keyword evidence="2" id="KW-0732">Signal</keyword>
<feature type="region of interest" description="Disordered" evidence="1">
    <location>
        <begin position="330"/>
        <end position="377"/>
    </location>
</feature>
<sequence length="458" mass="47956">MPGHPVVTRRTVLLGALAALAGCSAPDGASGPARLVLATGPPGAVFREIGAALAEVLDRQLPETRVTALPSSASTENLRLLHERRAHIGFSSLDAAVGDSGEPSPDLSALGRVYDSHLHLVVAADSPVEAFEDLAGQRVSFGAKESGTEFTMRRLVELTGLDVEDVRMDQASSADALIAGDIDALFSLTGIPTPAVSRLAEDSQIRLVSLREEANRLADAYPSTYIPATIPATAYPGVAACDTVAIPNLLLARDDLPEETARLVTETVFTESAAIAADRPEAAHINVRTGIATGPVPLHPGAVPNPASSQLRPWSARSWRRPGCGPNPCGSLAWRPNRRSATTMGTKSSTWTSPSAAARSAASPVPTATSRWRSGGSPSTGCPRCHRTCTTACGADWRVTAGRGSRGGQKRPMRCRGSIGHGMNTAAARAPWCAGRRLARWSAAGECRGRRSIPASRR</sequence>
<proteinExistence type="predicted"/>
<gene>
    <name evidence="3" type="ORF">DEF24_13295</name>
</gene>
<dbReference type="PROSITE" id="PS51318">
    <property type="entry name" value="TAT"/>
    <property type="match status" value="1"/>
</dbReference>
<comment type="caution">
    <text evidence="3">The sequence shown here is derived from an EMBL/GenBank/DDBJ whole genome shotgun (WGS) entry which is preliminary data.</text>
</comment>
<dbReference type="NCBIfam" id="TIGR02122">
    <property type="entry name" value="TRAP_TAXI"/>
    <property type="match status" value="1"/>
</dbReference>
<dbReference type="PANTHER" id="PTHR42941">
    <property type="entry name" value="SLL1037 PROTEIN"/>
    <property type="match status" value="1"/>
</dbReference>
<dbReference type="Proteomes" id="UP000253318">
    <property type="component" value="Unassembled WGS sequence"/>
</dbReference>
<dbReference type="Gene3D" id="3.40.190.10">
    <property type="entry name" value="Periplasmic binding protein-like II"/>
    <property type="match status" value="2"/>
</dbReference>
<protein>
    <recommendedName>
        <fullName evidence="5">C4-dicarboxylate ABC transporter substrate-binding protein</fullName>
    </recommendedName>
</protein>
<reference evidence="3 4" key="1">
    <citation type="submission" date="2018-04" db="EMBL/GenBank/DDBJ databases">
        <title>Novel actinobacteria from marine sediment.</title>
        <authorList>
            <person name="Ng Z.Y."/>
            <person name="Tan G.Y.A."/>
        </authorList>
    </citation>
    <scope>NUCLEOTIDE SEQUENCE [LARGE SCALE GENOMIC DNA]</scope>
    <source>
        <strain evidence="3 4">TPS81</strain>
    </source>
</reference>
<organism evidence="3 4">
    <name type="scientific">Marinitenerispora sediminis</name>
    <dbReference type="NCBI Taxonomy" id="1931232"/>
    <lineage>
        <taxon>Bacteria</taxon>
        <taxon>Bacillati</taxon>
        <taxon>Actinomycetota</taxon>
        <taxon>Actinomycetes</taxon>
        <taxon>Streptosporangiales</taxon>
        <taxon>Nocardiopsidaceae</taxon>
        <taxon>Marinitenerispora</taxon>
    </lineage>
</organism>
<feature type="chain" id="PRO_5038902858" description="C4-dicarboxylate ABC transporter substrate-binding protein" evidence="2">
    <location>
        <begin position="30"/>
        <end position="458"/>
    </location>
</feature>
<dbReference type="PANTHER" id="PTHR42941:SF1">
    <property type="entry name" value="SLL1037 PROTEIN"/>
    <property type="match status" value="1"/>
</dbReference>
<evidence type="ECO:0000313" key="4">
    <source>
        <dbReference type="Proteomes" id="UP000253318"/>
    </source>
</evidence>
<accession>A0A368T5A4</accession>
<evidence type="ECO:0000256" key="1">
    <source>
        <dbReference type="SAM" id="MobiDB-lite"/>
    </source>
</evidence>
<dbReference type="SUPFAM" id="SSF53850">
    <property type="entry name" value="Periplasmic binding protein-like II"/>
    <property type="match status" value="1"/>
</dbReference>